<dbReference type="Proteomes" id="UP000033551">
    <property type="component" value="Unassembled WGS sequence"/>
</dbReference>
<dbReference type="EMBL" id="JZWV01000747">
    <property type="protein sequence ID" value="KJY28262.1"/>
    <property type="molecule type" value="Genomic_DNA"/>
</dbReference>
<dbReference type="SUPFAM" id="SSF56529">
    <property type="entry name" value="FAH"/>
    <property type="match status" value="1"/>
</dbReference>
<sequence length="285" mass="30088">MRLCTLTVDGREDVGIAVDGGIVRLGVLAELTGTTLGPTLLDVVVGDQLGSIRAALADPEARAKALLSAEPAFAPIYRHPPKLWGVGLNFRGHAADLDVEQPVGTPGSYLRPSSCVIGHGDEIVLPVQSERVTAEAELGVVIGRTCRDVAPEDAPSVIFGYTTILDMTAEDAIRVNPRYIPWSKAFDTFCSLGPWVVTPDEVGDLSSIRITTVVNGETIATNQVSAMMRDPYWQVAHFSGGMTLDAGSVLSTGTPGAGVIQDGDVVEAVVEGIGTLRNTVRRADR</sequence>
<dbReference type="RefSeq" id="WP_045949986.1">
    <property type="nucleotide sequence ID" value="NZ_JZWV01000747.1"/>
</dbReference>
<evidence type="ECO:0000256" key="1">
    <source>
        <dbReference type="ARBA" id="ARBA00010211"/>
    </source>
</evidence>
<dbReference type="PANTHER" id="PTHR42796">
    <property type="entry name" value="FUMARYLACETOACETATE HYDROLASE DOMAIN-CONTAINING PROTEIN 2A-RELATED"/>
    <property type="match status" value="1"/>
</dbReference>
<evidence type="ECO:0000313" key="5">
    <source>
        <dbReference type="Proteomes" id="UP000033551"/>
    </source>
</evidence>
<feature type="domain" description="Fumarylacetoacetase-like C-terminal" evidence="3">
    <location>
        <begin position="82"/>
        <end position="281"/>
    </location>
</feature>
<accession>A0A0F4J1U3</accession>
<evidence type="ECO:0000256" key="2">
    <source>
        <dbReference type="ARBA" id="ARBA00022723"/>
    </source>
</evidence>
<keyword evidence="5" id="KW-1185">Reference proteome</keyword>
<dbReference type="AlphaFoldDB" id="A0A0F4J1U3"/>
<dbReference type="PANTHER" id="PTHR42796:SF4">
    <property type="entry name" value="FUMARYLACETOACETATE HYDROLASE DOMAIN-CONTAINING PROTEIN 2A"/>
    <property type="match status" value="1"/>
</dbReference>
<dbReference type="Pfam" id="PF01557">
    <property type="entry name" value="FAA_hydrolase"/>
    <property type="match status" value="1"/>
</dbReference>
<dbReference type="InterPro" id="IPR051121">
    <property type="entry name" value="FAH"/>
</dbReference>
<dbReference type="InterPro" id="IPR036663">
    <property type="entry name" value="Fumarylacetoacetase_C_sf"/>
</dbReference>
<organism evidence="4 5">
    <name type="scientific">Streptomyces katrae</name>
    <dbReference type="NCBI Taxonomy" id="68223"/>
    <lineage>
        <taxon>Bacteria</taxon>
        <taxon>Bacillati</taxon>
        <taxon>Actinomycetota</taxon>
        <taxon>Actinomycetes</taxon>
        <taxon>Kitasatosporales</taxon>
        <taxon>Streptomycetaceae</taxon>
        <taxon>Streptomyces</taxon>
    </lineage>
</organism>
<proteinExistence type="inferred from homology"/>
<dbReference type="STRING" id="68223.GCA_002028425_05912"/>
<reference evidence="4 5" key="1">
    <citation type="submission" date="2015-02" db="EMBL/GenBank/DDBJ databases">
        <authorList>
            <person name="Ju K.-S."/>
            <person name="Doroghazi J.R."/>
            <person name="Metcalf W."/>
        </authorList>
    </citation>
    <scope>NUCLEOTIDE SEQUENCE [LARGE SCALE GENOMIC DNA]</scope>
    <source>
        <strain evidence="4 5">NRRL ISP-5550</strain>
    </source>
</reference>
<gene>
    <name evidence="4" type="ORF">VR44_25790</name>
</gene>
<protein>
    <recommendedName>
        <fullName evidence="3">Fumarylacetoacetase-like C-terminal domain-containing protein</fullName>
    </recommendedName>
</protein>
<dbReference type="Gene3D" id="3.90.850.10">
    <property type="entry name" value="Fumarylacetoacetase-like, C-terminal domain"/>
    <property type="match status" value="1"/>
</dbReference>
<comment type="similarity">
    <text evidence="1">Belongs to the FAH family.</text>
</comment>
<dbReference type="GO" id="GO:0044281">
    <property type="term" value="P:small molecule metabolic process"/>
    <property type="evidence" value="ECO:0007669"/>
    <property type="project" value="UniProtKB-ARBA"/>
</dbReference>
<dbReference type="GO" id="GO:0046872">
    <property type="term" value="F:metal ion binding"/>
    <property type="evidence" value="ECO:0007669"/>
    <property type="project" value="UniProtKB-KW"/>
</dbReference>
<dbReference type="PATRIC" id="fig|68223.7.peg.1262"/>
<name>A0A0F4J1U3_9ACTN</name>
<keyword evidence="2" id="KW-0479">Metal-binding</keyword>
<evidence type="ECO:0000259" key="3">
    <source>
        <dbReference type="Pfam" id="PF01557"/>
    </source>
</evidence>
<dbReference type="GO" id="GO:0003824">
    <property type="term" value="F:catalytic activity"/>
    <property type="evidence" value="ECO:0007669"/>
    <property type="project" value="InterPro"/>
</dbReference>
<dbReference type="InterPro" id="IPR011234">
    <property type="entry name" value="Fumarylacetoacetase-like_C"/>
</dbReference>
<comment type="caution">
    <text evidence="4">The sequence shown here is derived from an EMBL/GenBank/DDBJ whole genome shotgun (WGS) entry which is preliminary data.</text>
</comment>
<dbReference type="OrthoDB" id="9805307at2"/>
<evidence type="ECO:0000313" key="4">
    <source>
        <dbReference type="EMBL" id="KJY28262.1"/>
    </source>
</evidence>